<evidence type="ECO:0000313" key="1">
    <source>
        <dbReference type="EMBL" id="CUV14407.1"/>
    </source>
</evidence>
<sequence length="188" mass="21448">MELKITENAHLDDLPNVENLLLLAIMGDDGEFGFQQNELSKAFLSKMVMGAHHLTTSEATVVDASNISDEMSRLTLGKKYGILMHGGGAVHRFKQEIATYLSKKKLHDLKKSKGMDVIPLSAPEIFVRFFEGTSFQQMAEHMLESCDYLSIWPRYWGHWGEHCYIWANNVEETVGMIKREWFAILHGE</sequence>
<dbReference type="AlphaFoldDB" id="A0A0S4TWJ9"/>
<proteinExistence type="predicted"/>
<name>A0A0S4TWJ9_RALSL</name>
<gene>
    <name evidence="1" type="ORF">RUN39_v1_780036</name>
</gene>
<accession>A0A0S4TWJ9</accession>
<organism evidence="1">
    <name type="scientific">Ralstonia solanacearum</name>
    <name type="common">Pseudomonas solanacearum</name>
    <dbReference type="NCBI Taxonomy" id="305"/>
    <lineage>
        <taxon>Bacteria</taxon>
        <taxon>Pseudomonadati</taxon>
        <taxon>Pseudomonadota</taxon>
        <taxon>Betaproteobacteria</taxon>
        <taxon>Burkholderiales</taxon>
        <taxon>Burkholderiaceae</taxon>
        <taxon>Ralstonia</taxon>
        <taxon>Ralstonia solanacearum species complex</taxon>
    </lineage>
</organism>
<dbReference type="EMBL" id="LN899819">
    <property type="protein sequence ID" value="CUV14407.1"/>
    <property type="molecule type" value="Genomic_DNA"/>
</dbReference>
<dbReference type="PATRIC" id="fig|305.106.peg.5235"/>
<reference evidence="1" key="1">
    <citation type="submission" date="2015-10" db="EMBL/GenBank/DDBJ databases">
        <authorList>
            <person name="Gilbert D.G."/>
        </authorList>
    </citation>
    <scope>NUCLEOTIDE SEQUENCE</scope>
    <source>
        <strain evidence="1">Phyl III-seqv23</strain>
    </source>
</reference>
<protein>
    <submittedName>
        <fullName evidence="1">Uncharacterized protein</fullName>
    </submittedName>
</protein>